<dbReference type="EnsemblFungi" id="EJT82070">
    <property type="protein sequence ID" value="EJT82070"/>
    <property type="gene ID" value="GGTG_02044"/>
</dbReference>
<reference evidence="2" key="2">
    <citation type="submission" date="2010-07" db="EMBL/GenBank/DDBJ databases">
        <authorList>
            <consortium name="The Broad Institute Genome Sequencing Platform"/>
            <consortium name="Broad Institute Genome Sequencing Center for Infectious Disease"/>
            <person name="Ma L.-J."/>
            <person name="Dead R."/>
            <person name="Young S."/>
            <person name="Zeng Q."/>
            <person name="Koehrsen M."/>
            <person name="Alvarado L."/>
            <person name="Berlin A."/>
            <person name="Chapman S.B."/>
            <person name="Chen Z."/>
            <person name="Freedman E."/>
            <person name="Gellesch M."/>
            <person name="Goldberg J."/>
            <person name="Griggs A."/>
            <person name="Gujja S."/>
            <person name="Heilman E.R."/>
            <person name="Heiman D."/>
            <person name="Hepburn T."/>
            <person name="Howarth C."/>
            <person name="Jen D."/>
            <person name="Larson L."/>
            <person name="Mehta T."/>
            <person name="Neiman D."/>
            <person name="Pearson M."/>
            <person name="Roberts A."/>
            <person name="Saif S."/>
            <person name="Shea T."/>
            <person name="Shenoy N."/>
            <person name="Sisk P."/>
            <person name="Stolte C."/>
            <person name="Sykes S."/>
            <person name="Walk T."/>
            <person name="White J."/>
            <person name="Yandava C."/>
            <person name="Haas B."/>
            <person name="Nusbaum C."/>
            <person name="Birren B."/>
        </authorList>
    </citation>
    <scope>NUCLEOTIDE SEQUENCE</scope>
    <source>
        <strain evidence="2">R3-111a-1</strain>
    </source>
</reference>
<proteinExistence type="predicted"/>
<evidence type="ECO:0000313" key="2">
    <source>
        <dbReference type="EMBL" id="EJT82070.1"/>
    </source>
</evidence>
<dbReference type="HOGENOM" id="CLU_1959718_0_0_1"/>
<reference evidence="3" key="4">
    <citation type="journal article" date="2015" name="G3 (Bethesda)">
        <title>Genome sequences of three phytopathogenic species of the Magnaporthaceae family of fungi.</title>
        <authorList>
            <person name="Okagaki L.H."/>
            <person name="Nunes C.C."/>
            <person name="Sailsbery J."/>
            <person name="Clay B."/>
            <person name="Brown D."/>
            <person name="John T."/>
            <person name="Oh Y."/>
            <person name="Young N."/>
            <person name="Fitzgerald M."/>
            <person name="Haas B.J."/>
            <person name="Zeng Q."/>
            <person name="Young S."/>
            <person name="Adiconis X."/>
            <person name="Fan L."/>
            <person name="Levin J.Z."/>
            <person name="Mitchell T.K."/>
            <person name="Okubara P.A."/>
            <person name="Farman M.L."/>
            <person name="Kohn L.M."/>
            <person name="Birren B."/>
            <person name="Ma L.-J."/>
            <person name="Dean R.A."/>
        </authorList>
    </citation>
    <scope>NUCLEOTIDE SEQUENCE</scope>
    <source>
        <strain evidence="3">R3-111a-1</strain>
    </source>
</reference>
<sequence>MEEGGVDSTSEVSKGVCKDPVFGELNIKFRELAAEVHEEGKGGHSPAAKSRPISGFSTRTTPTHQPSSATRPADLYVDAASSALGHLAAPLGLAAGALRGGAEQPRYLNTGTRGAAIADRRASATWVT</sequence>
<dbReference type="Proteomes" id="UP000006039">
    <property type="component" value="Unassembled WGS sequence"/>
</dbReference>
<gene>
    <name evidence="3" type="primary">20342502</name>
    <name evidence="2" type="ORF">GGTG_02044</name>
</gene>
<evidence type="ECO:0000313" key="3">
    <source>
        <dbReference type="EnsemblFungi" id="EJT82070"/>
    </source>
</evidence>
<reference evidence="3" key="5">
    <citation type="submission" date="2018-04" db="UniProtKB">
        <authorList>
            <consortium name="EnsemblFungi"/>
        </authorList>
    </citation>
    <scope>IDENTIFICATION</scope>
    <source>
        <strain evidence="3">R3-111a-1</strain>
    </source>
</reference>
<reference evidence="4" key="1">
    <citation type="submission" date="2010-07" db="EMBL/GenBank/DDBJ databases">
        <title>The genome sequence of Gaeumannomyces graminis var. tritici strain R3-111a-1.</title>
        <authorList>
            <consortium name="The Broad Institute Genome Sequencing Platform"/>
            <person name="Ma L.-J."/>
            <person name="Dead R."/>
            <person name="Young S."/>
            <person name="Zeng Q."/>
            <person name="Koehrsen M."/>
            <person name="Alvarado L."/>
            <person name="Berlin A."/>
            <person name="Chapman S.B."/>
            <person name="Chen Z."/>
            <person name="Freedman E."/>
            <person name="Gellesch M."/>
            <person name="Goldberg J."/>
            <person name="Griggs A."/>
            <person name="Gujja S."/>
            <person name="Heilman E.R."/>
            <person name="Heiman D."/>
            <person name="Hepburn T."/>
            <person name="Howarth C."/>
            <person name="Jen D."/>
            <person name="Larson L."/>
            <person name="Mehta T."/>
            <person name="Neiman D."/>
            <person name="Pearson M."/>
            <person name="Roberts A."/>
            <person name="Saif S."/>
            <person name="Shea T."/>
            <person name="Shenoy N."/>
            <person name="Sisk P."/>
            <person name="Stolte C."/>
            <person name="Sykes S."/>
            <person name="Walk T."/>
            <person name="White J."/>
            <person name="Yandava C."/>
            <person name="Haas B."/>
            <person name="Nusbaum C."/>
            <person name="Birren B."/>
        </authorList>
    </citation>
    <scope>NUCLEOTIDE SEQUENCE [LARGE SCALE GENOMIC DNA]</scope>
    <source>
        <strain evidence="4">R3-111a-1</strain>
    </source>
</reference>
<dbReference type="GeneID" id="20342502"/>
<evidence type="ECO:0000313" key="4">
    <source>
        <dbReference type="Proteomes" id="UP000006039"/>
    </source>
</evidence>
<name>J3NL96_GAET3</name>
<feature type="compositionally biased region" description="Polar residues" evidence="1">
    <location>
        <begin position="55"/>
        <end position="70"/>
    </location>
</feature>
<dbReference type="VEuPathDB" id="FungiDB:GGTG_02044"/>
<feature type="region of interest" description="Disordered" evidence="1">
    <location>
        <begin position="36"/>
        <end position="70"/>
    </location>
</feature>
<reference evidence="2" key="3">
    <citation type="submission" date="2010-09" db="EMBL/GenBank/DDBJ databases">
        <title>Annotation of Gaeumannomyces graminis var. tritici R3-111a-1.</title>
        <authorList>
            <consortium name="The Broad Institute Genome Sequencing Platform"/>
            <person name="Ma L.-J."/>
            <person name="Dead R."/>
            <person name="Young S.K."/>
            <person name="Zeng Q."/>
            <person name="Gargeya S."/>
            <person name="Fitzgerald M."/>
            <person name="Haas B."/>
            <person name="Abouelleil A."/>
            <person name="Alvarado L."/>
            <person name="Arachchi H.M."/>
            <person name="Berlin A."/>
            <person name="Brown A."/>
            <person name="Chapman S.B."/>
            <person name="Chen Z."/>
            <person name="Dunbar C."/>
            <person name="Freedman E."/>
            <person name="Gearin G."/>
            <person name="Gellesch M."/>
            <person name="Goldberg J."/>
            <person name="Griggs A."/>
            <person name="Gujja S."/>
            <person name="Heiman D."/>
            <person name="Howarth C."/>
            <person name="Larson L."/>
            <person name="Lui A."/>
            <person name="MacDonald P.J.P."/>
            <person name="Mehta T."/>
            <person name="Montmayeur A."/>
            <person name="Murphy C."/>
            <person name="Neiman D."/>
            <person name="Pearson M."/>
            <person name="Priest M."/>
            <person name="Roberts A."/>
            <person name="Saif S."/>
            <person name="Shea T."/>
            <person name="Shenoy N."/>
            <person name="Sisk P."/>
            <person name="Stolte C."/>
            <person name="Sykes S."/>
            <person name="Yandava C."/>
            <person name="Wortman J."/>
            <person name="Nusbaum C."/>
            <person name="Birren B."/>
        </authorList>
    </citation>
    <scope>NUCLEOTIDE SEQUENCE</scope>
    <source>
        <strain evidence="2">R3-111a-1</strain>
    </source>
</reference>
<keyword evidence="4" id="KW-1185">Reference proteome</keyword>
<dbReference type="RefSeq" id="XP_009218079.1">
    <property type="nucleotide sequence ID" value="XM_009219815.1"/>
</dbReference>
<accession>J3NL96</accession>
<protein>
    <submittedName>
        <fullName evidence="2 3">Uncharacterized protein</fullName>
    </submittedName>
</protein>
<dbReference type="EMBL" id="GL385395">
    <property type="protein sequence ID" value="EJT82070.1"/>
    <property type="molecule type" value="Genomic_DNA"/>
</dbReference>
<evidence type="ECO:0000256" key="1">
    <source>
        <dbReference type="SAM" id="MobiDB-lite"/>
    </source>
</evidence>
<organism evidence="2">
    <name type="scientific">Gaeumannomyces tritici (strain R3-111a-1)</name>
    <name type="common">Wheat and barley take-all root rot fungus</name>
    <name type="synonym">Gaeumannomyces graminis var. tritici</name>
    <dbReference type="NCBI Taxonomy" id="644352"/>
    <lineage>
        <taxon>Eukaryota</taxon>
        <taxon>Fungi</taxon>
        <taxon>Dikarya</taxon>
        <taxon>Ascomycota</taxon>
        <taxon>Pezizomycotina</taxon>
        <taxon>Sordariomycetes</taxon>
        <taxon>Sordariomycetidae</taxon>
        <taxon>Magnaporthales</taxon>
        <taxon>Magnaporthaceae</taxon>
        <taxon>Gaeumannomyces</taxon>
    </lineage>
</organism>
<dbReference type="AlphaFoldDB" id="J3NL96"/>